<dbReference type="OrthoDB" id="419333at2759"/>
<sequence length="328" mass="36787">MSTNTRHTRRLTATGWDQQTNEVLLSIASTIAAVANVVFFPGDVQDFHDAMYAGAYSEFASYSYESVAATLAQKFGNDTNVWVIRPNELAYNTYACYTSFVASTKHGAALSYTHTGTAVPHLMALMENVQAQLQQEHDISLELPIHLVGFSKGGIVLNQIATEATRWKAGLFSNFDTPDNNNNNNNNEVETLVSSADQRFFSRLSSIHWVDSGNGSRYGAVPTDERTLSALYALRPLTLCVHVTPYQFDAPDRRWIRSEILQFIGTMIYFDFHVHLLRYHEHTIASLRTHFQILNDMALPQAYSTKTGEPHSPEVTVQPFHFQSRSVG</sequence>
<organism evidence="1 2">
    <name type="scientific">Pythium oligandrum</name>
    <name type="common">Mycoparasitic fungus</name>
    <dbReference type="NCBI Taxonomy" id="41045"/>
    <lineage>
        <taxon>Eukaryota</taxon>
        <taxon>Sar</taxon>
        <taxon>Stramenopiles</taxon>
        <taxon>Oomycota</taxon>
        <taxon>Peronosporomycetes</taxon>
        <taxon>Pythiales</taxon>
        <taxon>Pythiaceae</taxon>
        <taxon>Pythium</taxon>
    </lineage>
</organism>
<keyword evidence="2" id="KW-1185">Reference proteome</keyword>
<dbReference type="AlphaFoldDB" id="A0A8K1FHE5"/>
<name>A0A8K1FHE5_PYTOL</name>
<evidence type="ECO:0000313" key="2">
    <source>
        <dbReference type="Proteomes" id="UP000794436"/>
    </source>
</evidence>
<dbReference type="GO" id="GO:0005739">
    <property type="term" value="C:mitochondrion"/>
    <property type="evidence" value="ECO:0007669"/>
    <property type="project" value="TreeGrafter"/>
</dbReference>
<comment type="caution">
    <text evidence="1">The sequence shown here is derived from an EMBL/GenBank/DDBJ whole genome shotgun (WGS) entry which is preliminary data.</text>
</comment>
<evidence type="ECO:0000313" key="1">
    <source>
        <dbReference type="EMBL" id="TMW60929.1"/>
    </source>
</evidence>
<dbReference type="PANTHER" id="PTHR31296:SF1">
    <property type="entry name" value="MITOCHONDRIAL PROTEIN C2ORF69"/>
    <property type="match status" value="1"/>
</dbReference>
<dbReference type="InterPro" id="IPR018881">
    <property type="entry name" value="C2orf69_mit"/>
</dbReference>
<reference evidence="1" key="1">
    <citation type="submission" date="2019-03" db="EMBL/GenBank/DDBJ databases">
        <title>Long read genome sequence of the mycoparasitic Pythium oligandrum ATCC 38472 isolated from sugarbeet rhizosphere.</title>
        <authorList>
            <person name="Gaulin E."/>
        </authorList>
    </citation>
    <scope>NUCLEOTIDE SEQUENCE</scope>
    <source>
        <strain evidence="1">ATCC 38472_TT</strain>
    </source>
</reference>
<dbReference type="PANTHER" id="PTHR31296">
    <property type="entry name" value="UPF0565 PROTEIN C2ORF69"/>
    <property type="match status" value="1"/>
</dbReference>
<dbReference type="Proteomes" id="UP000794436">
    <property type="component" value="Unassembled WGS sequence"/>
</dbReference>
<dbReference type="EMBL" id="SPLM01000108">
    <property type="protein sequence ID" value="TMW60929.1"/>
    <property type="molecule type" value="Genomic_DNA"/>
</dbReference>
<protein>
    <submittedName>
        <fullName evidence="1">Uncharacterized protein</fullName>
    </submittedName>
</protein>
<dbReference type="Pfam" id="PF10561">
    <property type="entry name" value="C2orf69"/>
    <property type="match status" value="2"/>
</dbReference>
<proteinExistence type="predicted"/>
<gene>
    <name evidence="1" type="ORF">Poli38472_000971</name>
</gene>
<accession>A0A8K1FHE5</accession>